<protein>
    <recommendedName>
        <fullName evidence="7">CDP-diacylglycerol--glycerol-3-phosphate 3-phosphatidyltransferase</fullName>
        <ecNumber evidence="7">2.7.8.5</ecNumber>
    </recommendedName>
</protein>
<proteinExistence type="inferred from homology"/>
<evidence type="ECO:0000256" key="7">
    <source>
        <dbReference type="RuleBase" id="RU365024"/>
    </source>
</evidence>
<comment type="subcellular location">
    <subcellularLocation>
        <location evidence="7">Mitochondrion</location>
    </subcellularLocation>
</comment>
<keyword evidence="7" id="KW-0067">ATP-binding</keyword>
<comment type="function">
    <text evidence="7">Functions in the biosynthesis of the anionic phospholipids phosphatidylglycerol and cardiolipin.</text>
</comment>
<evidence type="ECO:0000256" key="4">
    <source>
        <dbReference type="ARBA" id="ARBA00023098"/>
    </source>
</evidence>
<dbReference type="PANTHER" id="PTHR12586:SF1">
    <property type="entry name" value="CDP-DIACYLGLYCEROL--GLYCEROL-3-PHOSPHATE 3-PHOSPHATIDYLTRANSFERASE, MITOCHONDRIAL"/>
    <property type="match status" value="1"/>
</dbReference>
<accession>A0A915IMD7</accession>
<keyword evidence="7" id="KW-0496">Mitochondrion</keyword>
<dbReference type="GO" id="GO:0008444">
    <property type="term" value="F:CDP-diacylglycerol-glycerol-3-phosphate 3-phosphatidyltransferase activity"/>
    <property type="evidence" value="ECO:0007669"/>
    <property type="project" value="UniProtKB-EC"/>
</dbReference>
<dbReference type="Gene3D" id="3.30.870.10">
    <property type="entry name" value="Endonuclease Chain A"/>
    <property type="match status" value="1"/>
</dbReference>
<comment type="pathway">
    <text evidence="7">Phospholipid metabolism; phosphatidylglycerol biosynthesis; phosphatidylglycerol from CDP-diacylglycerol: step 1/2.</text>
</comment>
<evidence type="ECO:0000256" key="6">
    <source>
        <dbReference type="ARBA" id="ARBA00023264"/>
    </source>
</evidence>
<keyword evidence="6 7" id="KW-1208">Phospholipid metabolism</keyword>
<comment type="similarity">
    <text evidence="7">Belongs to the CDP-alcohol phosphatidyltransferase class-II family.</text>
</comment>
<reference evidence="9" key="1">
    <citation type="submission" date="2022-11" db="UniProtKB">
        <authorList>
            <consortium name="WormBaseParasite"/>
        </authorList>
    </citation>
    <scope>IDENTIFICATION</scope>
</reference>
<evidence type="ECO:0000256" key="5">
    <source>
        <dbReference type="ARBA" id="ARBA00023209"/>
    </source>
</evidence>
<keyword evidence="1 7" id="KW-0444">Lipid biosynthesis</keyword>
<dbReference type="AlphaFoldDB" id="A0A915IMD7"/>
<dbReference type="GO" id="GO:0032049">
    <property type="term" value="P:cardiolipin biosynthetic process"/>
    <property type="evidence" value="ECO:0007669"/>
    <property type="project" value="InterPro"/>
</dbReference>
<dbReference type="Proteomes" id="UP000887565">
    <property type="component" value="Unplaced"/>
</dbReference>
<name>A0A915IMD7_ROMCU</name>
<dbReference type="InterPro" id="IPR016270">
    <property type="entry name" value="PGS1"/>
</dbReference>
<keyword evidence="8" id="KW-1185">Reference proteome</keyword>
<sequence>TNGFYVPALYTHILKSLYNRFKHLKNCKVQLFEFQKPKMTFHAKGLWLEDGSSWSTSSYYSTMIGSTDYGLH</sequence>
<dbReference type="GO" id="GO:0005524">
    <property type="term" value="F:ATP binding"/>
    <property type="evidence" value="ECO:0007669"/>
    <property type="project" value="UniProtKB-KW"/>
</dbReference>
<keyword evidence="4 7" id="KW-0443">Lipid metabolism</keyword>
<dbReference type="WBParaSite" id="nRc.2.0.1.t15029-RA">
    <property type="protein sequence ID" value="nRc.2.0.1.t15029-RA"/>
    <property type="gene ID" value="nRc.2.0.1.g15029"/>
</dbReference>
<keyword evidence="2 7" id="KW-0808">Transferase</keyword>
<evidence type="ECO:0000256" key="1">
    <source>
        <dbReference type="ARBA" id="ARBA00022516"/>
    </source>
</evidence>
<dbReference type="GO" id="GO:0005739">
    <property type="term" value="C:mitochondrion"/>
    <property type="evidence" value="ECO:0007669"/>
    <property type="project" value="UniProtKB-SubCell"/>
</dbReference>
<dbReference type="PANTHER" id="PTHR12586">
    <property type="entry name" value="CDP-DIACYLGLYCEROL--SERINE O-PHOSPHATIDYLTRANSFERASE"/>
    <property type="match status" value="1"/>
</dbReference>
<evidence type="ECO:0000256" key="3">
    <source>
        <dbReference type="ARBA" id="ARBA00022737"/>
    </source>
</evidence>
<comment type="catalytic activity">
    <reaction evidence="7">
        <text>a CDP-1,2-diacyl-sn-glycerol + sn-glycerol 3-phosphate = a 1,2-diacyl-sn-glycero-3-phospho-(1'-sn-glycero-3'-phosphate) + CMP + H(+)</text>
        <dbReference type="Rhea" id="RHEA:12593"/>
        <dbReference type="ChEBI" id="CHEBI:15378"/>
        <dbReference type="ChEBI" id="CHEBI:57597"/>
        <dbReference type="ChEBI" id="CHEBI:58332"/>
        <dbReference type="ChEBI" id="CHEBI:60110"/>
        <dbReference type="ChEBI" id="CHEBI:60377"/>
        <dbReference type="EC" id="2.7.8.5"/>
    </reaction>
</comment>
<dbReference type="EC" id="2.7.8.5" evidence="7"/>
<evidence type="ECO:0000256" key="2">
    <source>
        <dbReference type="ARBA" id="ARBA00022679"/>
    </source>
</evidence>
<organism evidence="8 9">
    <name type="scientific">Romanomermis culicivorax</name>
    <name type="common">Nematode worm</name>
    <dbReference type="NCBI Taxonomy" id="13658"/>
    <lineage>
        <taxon>Eukaryota</taxon>
        <taxon>Metazoa</taxon>
        <taxon>Ecdysozoa</taxon>
        <taxon>Nematoda</taxon>
        <taxon>Enoplea</taxon>
        <taxon>Dorylaimia</taxon>
        <taxon>Mermithida</taxon>
        <taxon>Mermithoidea</taxon>
        <taxon>Mermithidae</taxon>
        <taxon>Romanomermis</taxon>
    </lineage>
</organism>
<evidence type="ECO:0000313" key="9">
    <source>
        <dbReference type="WBParaSite" id="nRc.2.0.1.t15029-RA"/>
    </source>
</evidence>
<keyword evidence="7" id="KW-0547">Nucleotide-binding</keyword>
<evidence type="ECO:0000313" key="8">
    <source>
        <dbReference type="Proteomes" id="UP000887565"/>
    </source>
</evidence>
<keyword evidence="3" id="KW-0677">Repeat</keyword>
<keyword evidence="5 7" id="KW-0594">Phospholipid biosynthesis</keyword>